<dbReference type="AlphaFoldDB" id="A0A7S1TCW7"/>
<proteinExistence type="predicted"/>
<sequence>MGGIEESGHASVEEDRPVPGGRLSRVSVLGSHGLGWDGKDGELEWLWNLWNLEWTIGEEGILSKLKTIPILWIRGGGQDRIGNGNGSLEKTNEGGRVIKGMGPITWSPGRDFSTSPLPTLSPLPSSLTYPINLMDPSPRPHGMEFSPNG</sequence>
<gene>
    <name evidence="2" type="ORF">CCAE0312_LOCUS4795</name>
</gene>
<evidence type="ECO:0000313" key="2">
    <source>
        <dbReference type="EMBL" id="CAD9232712.1"/>
    </source>
</evidence>
<protein>
    <submittedName>
        <fullName evidence="2">Uncharacterized protein</fullName>
    </submittedName>
</protein>
<feature type="region of interest" description="Disordered" evidence="1">
    <location>
        <begin position="1"/>
        <end position="21"/>
    </location>
</feature>
<evidence type="ECO:0000256" key="1">
    <source>
        <dbReference type="SAM" id="MobiDB-lite"/>
    </source>
</evidence>
<feature type="compositionally biased region" description="Basic and acidic residues" evidence="1">
    <location>
        <begin position="1"/>
        <end position="17"/>
    </location>
</feature>
<accession>A0A7S1TCW7</accession>
<reference evidence="2" key="1">
    <citation type="submission" date="2021-01" db="EMBL/GenBank/DDBJ databases">
        <authorList>
            <person name="Corre E."/>
            <person name="Pelletier E."/>
            <person name="Niang G."/>
            <person name="Scheremetjew M."/>
            <person name="Finn R."/>
            <person name="Kale V."/>
            <person name="Holt S."/>
            <person name="Cochrane G."/>
            <person name="Meng A."/>
            <person name="Brown T."/>
            <person name="Cohen L."/>
        </authorList>
    </citation>
    <scope>NUCLEOTIDE SEQUENCE</scope>
    <source>
        <strain evidence="2">SAG 36.94</strain>
    </source>
</reference>
<organism evidence="2">
    <name type="scientific">Compsopogon caeruleus</name>
    <dbReference type="NCBI Taxonomy" id="31354"/>
    <lineage>
        <taxon>Eukaryota</taxon>
        <taxon>Rhodophyta</taxon>
        <taxon>Compsopogonophyceae</taxon>
        <taxon>Compsopogonales</taxon>
        <taxon>Compsopogonaceae</taxon>
        <taxon>Compsopogon</taxon>
    </lineage>
</organism>
<dbReference type="EMBL" id="HBGH01008736">
    <property type="protein sequence ID" value="CAD9232712.1"/>
    <property type="molecule type" value="Transcribed_RNA"/>
</dbReference>
<name>A0A7S1TCW7_9RHOD</name>